<evidence type="ECO:0000313" key="7">
    <source>
        <dbReference type="EMBL" id="BDZ76343.1"/>
    </source>
</evidence>
<dbReference type="Proteomes" id="UP001305815">
    <property type="component" value="Chromosome"/>
</dbReference>
<feature type="domain" description="Peptidase M24" evidence="4">
    <location>
        <begin position="314"/>
        <end position="529"/>
    </location>
</feature>
<evidence type="ECO:0000259" key="6">
    <source>
        <dbReference type="Pfam" id="PF16188"/>
    </source>
</evidence>
<dbReference type="InterPro" id="IPR033740">
    <property type="entry name" value="Pept_M24B"/>
</dbReference>
<sequence>MNTIINQRLALLRSVMAEKQLSAYYIPTADYHLSEYVGEHFKFRAWLSGFTGSAGTLVVLPDEAGLWTDGRYFLQAEQQLKGTGITLYKMQMPGVPSVEEFLTSRLSAGSCVGFDGRTLSASAGEELAETLAKKQIRLDASLDLASTIWENRPSMSKEKIWIYEETYAGQSVSSKLSALRQEMVKRGADTHIICALDEIAWLFNLRGSDVDYNPVFLSYAVIEKEKAFLFTDMEKLDADTCRYIERQDVQILPYDSVYDFIRRYSNSSVLLSKSQLNYTLFHILKEGGASILCGPDPVTGFKAVKNETEISWSKKVHIKDGVIMVRFMKWLKEQIQNGHSLTEASAAAYLDGLRKAAPGNLGLSFETISGYGPHGAIVHYAVTKETDIPLKAQGLYLVDSGGHYIEGTTDITRTFALGPLTTEEKEHFALVLRCMLSLMSAVFPEGVCFQNLDALARTPLWQQGLDYLHGTGHGVGHLLNVHEGPNSFNWRMRSGADPVPVRAGMITTDEPGVYISGKHGIRLENELLCLEKERTDYGTFLCFEPLTLAPIDLDALDPSLISDFERQILNSYHKKVYETLSPYLTSEEKQWLAGYTRKI</sequence>
<keyword evidence="3" id="KW-0378">Hydrolase</keyword>
<dbReference type="CDD" id="cd01085">
    <property type="entry name" value="APP"/>
    <property type="match status" value="1"/>
</dbReference>
<dbReference type="Pfam" id="PF16189">
    <property type="entry name" value="Creatinase_N_2"/>
    <property type="match status" value="1"/>
</dbReference>
<evidence type="ECO:0000313" key="8">
    <source>
        <dbReference type="Proteomes" id="UP001305815"/>
    </source>
</evidence>
<dbReference type="GO" id="GO:0004177">
    <property type="term" value="F:aminopeptidase activity"/>
    <property type="evidence" value="ECO:0007669"/>
    <property type="project" value="UniProtKB-KW"/>
</dbReference>
<dbReference type="EMBL" id="AP027742">
    <property type="protein sequence ID" value="BDZ76343.1"/>
    <property type="molecule type" value="Genomic_DNA"/>
</dbReference>
<evidence type="ECO:0000259" key="4">
    <source>
        <dbReference type="Pfam" id="PF00557"/>
    </source>
</evidence>
<gene>
    <name evidence="7" type="ORF">Lac1_05260</name>
</gene>
<keyword evidence="2" id="KW-0479">Metal-binding</keyword>
<keyword evidence="7" id="KW-0645">Protease</keyword>
<name>A0ABN6YT72_9FIRM</name>
<organism evidence="7 8">
    <name type="scientific">Claveliimonas bilis</name>
    <dbReference type="NCBI Taxonomy" id="3028070"/>
    <lineage>
        <taxon>Bacteria</taxon>
        <taxon>Bacillati</taxon>
        <taxon>Bacillota</taxon>
        <taxon>Clostridia</taxon>
        <taxon>Lachnospirales</taxon>
        <taxon>Lachnospiraceae</taxon>
        <taxon>Claveliimonas</taxon>
    </lineage>
</organism>
<dbReference type="Gene3D" id="3.40.350.10">
    <property type="entry name" value="Creatinase/prolidase N-terminal domain"/>
    <property type="match status" value="2"/>
</dbReference>
<accession>A0ABN6YT72</accession>
<dbReference type="InterPro" id="IPR000587">
    <property type="entry name" value="Creatinase_N"/>
</dbReference>
<reference evidence="8" key="1">
    <citation type="journal article" date="2023" name="Int. J. Syst. Evol. Microbiol.">
        <title>Claveliimonas bilis gen. nov., sp. nov., deoxycholic acid-producing bacteria isolated from human faeces, and reclassification of Sellimonas monacensis Zenner et al. 2021 as Claveliimonas monacensis comb. nov.</title>
        <authorList>
            <person name="Hisatomi A."/>
            <person name="Kastawa N.W.E.P.G."/>
            <person name="Song I."/>
            <person name="Ohkuma M."/>
            <person name="Fukiya S."/>
            <person name="Sakamoto M."/>
        </authorList>
    </citation>
    <scope>NUCLEOTIDE SEQUENCE [LARGE SCALE GENOMIC DNA]</scope>
    <source>
        <strain evidence="8">12BBH14</strain>
    </source>
</reference>
<dbReference type="InterPro" id="IPR032416">
    <property type="entry name" value="Peptidase_M24_C"/>
</dbReference>
<evidence type="ECO:0000256" key="1">
    <source>
        <dbReference type="ARBA" id="ARBA00008766"/>
    </source>
</evidence>
<dbReference type="Pfam" id="PF16188">
    <property type="entry name" value="Peptidase_M24_C"/>
    <property type="match status" value="1"/>
</dbReference>
<dbReference type="InterPro" id="IPR000994">
    <property type="entry name" value="Pept_M24"/>
</dbReference>
<dbReference type="SUPFAM" id="SSF53092">
    <property type="entry name" value="Creatinase/prolidase N-terminal domain"/>
    <property type="match status" value="1"/>
</dbReference>
<dbReference type="Pfam" id="PF00557">
    <property type="entry name" value="Peptidase_M24"/>
    <property type="match status" value="1"/>
</dbReference>
<proteinExistence type="inferred from homology"/>
<protein>
    <submittedName>
        <fullName evidence="7">Xaa-Pro aminopeptidase</fullName>
    </submittedName>
</protein>
<dbReference type="PANTHER" id="PTHR43763">
    <property type="entry name" value="XAA-PRO AMINOPEPTIDASE 1"/>
    <property type="match status" value="1"/>
</dbReference>
<dbReference type="Pfam" id="PF01321">
    <property type="entry name" value="Creatinase_N"/>
    <property type="match status" value="1"/>
</dbReference>
<evidence type="ECO:0000259" key="5">
    <source>
        <dbReference type="Pfam" id="PF01321"/>
    </source>
</evidence>
<keyword evidence="7" id="KW-0031">Aminopeptidase</keyword>
<dbReference type="InterPro" id="IPR029149">
    <property type="entry name" value="Creatin/AminoP/Spt16_N"/>
</dbReference>
<dbReference type="PANTHER" id="PTHR43763:SF6">
    <property type="entry name" value="XAA-PRO AMINOPEPTIDASE 1"/>
    <property type="match status" value="1"/>
</dbReference>
<comment type="similarity">
    <text evidence="1">Belongs to the peptidase M24B family.</text>
</comment>
<dbReference type="InterPro" id="IPR050422">
    <property type="entry name" value="X-Pro_aminopeptidase_P"/>
</dbReference>
<dbReference type="Gene3D" id="3.90.230.10">
    <property type="entry name" value="Creatinase/methionine aminopeptidase superfamily"/>
    <property type="match status" value="1"/>
</dbReference>
<evidence type="ECO:0000256" key="2">
    <source>
        <dbReference type="ARBA" id="ARBA00022723"/>
    </source>
</evidence>
<feature type="domain" description="Peptidase M24 C-terminal" evidence="6">
    <location>
        <begin position="540"/>
        <end position="599"/>
    </location>
</feature>
<keyword evidence="8" id="KW-1185">Reference proteome</keyword>
<feature type="domain" description="Creatinase N-terminal" evidence="5">
    <location>
        <begin position="8"/>
        <end position="134"/>
    </location>
</feature>
<dbReference type="RefSeq" id="WP_316266163.1">
    <property type="nucleotide sequence ID" value="NZ_AP027742.1"/>
</dbReference>
<dbReference type="InterPro" id="IPR036005">
    <property type="entry name" value="Creatinase/aminopeptidase-like"/>
</dbReference>
<dbReference type="SUPFAM" id="SSF55920">
    <property type="entry name" value="Creatinase/aminopeptidase"/>
    <property type="match status" value="1"/>
</dbReference>
<evidence type="ECO:0000256" key="3">
    <source>
        <dbReference type="ARBA" id="ARBA00022801"/>
    </source>
</evidence>